<dbReference type="InterPro" id="IPR018170">
    <property type="entry name" value="Aldo/ket_reductase_CS"/>
</dbReference>
<name>A0ABY4IWB4_9MICO</name>
<dbReference type="Proteomes" id="UP000831963">
    <property type="component" value="Chromosome"/>
</dbReference>
<evidence type="ECO:0000256" key="3">
    <source>
        <dbReference type="ARBA" id="ARBA00023002"/>
    </source>
</evidence>
<evidence type="ECO:0000259" key="5">
    <source>
        <dbReference type="Pfam" id="PF00248"/>
    </source>
</evidence>
<accession>A0ABY4IWB4</accession>
<proteinExistence type="inferred from homology"/>
<dbReference type="PANTHER" id="PTHR43827">
    <property type="entry name" value="2,5-DIKETO-D-GLUCONIC ACID REDUCTASE"/>
    <property type="match status" value="1"/>
</dbReference>
<keyword evidence="2" id="KW-0521">NADP</keyword>
<protein>
    <submittedName>
        <fullName evidence="6">Aldo/keto reductase</fullName>
    </submittedName>
</protein>
<gene>
    <name evidence="6" type="ORF">KV396_15380</name>
</gene>
<dbReference type="PROSITE" id="PS00798">
    <property type="entry name" value="ALDOKETO_REDUCTASE_1"/>
    <property type="match status" value="1"/>
</dbReference>
<dbReference type="PIRSF" id="PIRSF000097">
    <property type="entry name" value="AKR"/>
    <property type="match status" value="1"/>
</dbReference>
<comment type="similarity">
    <text evidence="1">Belongs to the aldo/keto reductase family.</text>
</comment>
<dbReference type="PRINTS" id="PR00069">
    <property type="entry name" value="ALDKETRDTASE"/>
</dbReference>
<reference evidence="6 7" key="1">
    <citation type="submission" date="2021-06" db="EMBL/GenBank/DDBJ databases">
        <title>Genome-based taxonomic framework of Microbacterium strains isolated from marine environment, the description of four new species and reclassification of four preexisting species.</title>
        <authorList>
            <person name="Lee S.D."/>
            <person name="Kim S.-M."/>
            <person name="Byeon Y.-S."/>
            <person name="Yang H.L."/>
            <person name="Kim I.S."/>
        </authorList>
    </citation>
    <scope>NUCLEOTIDE SEQUENCE [LARGE SCALE GENOMIC DNA]</scope>
    <source>
        <strain evidence="6 7">SSW1-36</strain>
    </source>
</reference>
<sequence length="306" mass="33271">MRRHLRLGCHPSSVRSRHRPRRSTVSTQPAIPTFTAHNGFALPAIGLGTYALNGDAGADAVTGAIGAGYRLIDSAFNYENEGSVGRGVAASDVDRDEIIVTTKLPGRHHPAEKARTSIEESRSRLGLDVTDLHLIHWPNPSQDEYVQAWAALVDAQQRGVVRQIGVSNFLPEHLERIERETGVRPVVNQIEVHPYFPQSDQLAYHREHGILTEAWSPLGRAKELLDEDVIREVAASHGITPAQTVLAWHVARGTVSIPKASSLEHQVANLAAAEVALDEAEVLAITGLGCADGRLFDADPAHHEES</sequence>
<dbReference type="SUPFAM" id="SSF51430">
    <property type="entry name" value="NAD(P)-linked oxidoreductase"/>
    <property type="match status" value="1"/>
</dbReference>
<keyword evidence="3" id="KW-0560">Oxidoreductase</keyword>
<keyword evidence="7" id="KW-1185">Reference proteome</keyword>
<dbReference type="InterPro" id="IPR020471">
    <property type="entry name" value="AKR"/>
</dbReference>
<dbReference type="CDD" id="cd19132">
    <property type="entry name" value="AKR_AKR5D1_E1"/>
    <property type="match status" value="1"/>
</dbReference>
<evidence type="ECO:0000313" key="7">
    <source>
        <dbReference type="Proteomes" id="UP000831963"/>
    </source>
</evidence>
<evidence type="ECO:0000256" key="4">
    <source>
        <dbReference type="SAM" id="MobiDB-lite"/>
    </source>
</evidence>
<evidence type="ECO:0000256" key="2">
    <source>
        <dbReference type="ARBA" id="ARBA00022857"/>
    </source>
</evidence>
<dbReference type="EMBL" id="CP078077">
    <property type="protein sequence ID" value="UPL15773.1"/>
    <property type="molecule type" value="Genomic_DNA"/>
</dbReference>
<evidence type="ECO:0000256" key="1">
    <source>
        <dbReference type="ARBA" id="ARBA00007905"/>
    </source>
</evidence>
<dbReference type="PROSITE" id="PS00062">
    <property type="entry name" value="ALDOKETO_REDUCTASE_2"/>
    <property type="match status" value="1"/>
</dbReference>
<feature type="region of interest" description="Disordered" evidence="4">
    <location>
        <begin position="1"/>
        <end position="27"/>
    </location>
</feature>
<dbReference type="InterPro" id="IPR023210">
    <property type="entry name" value="NADP_OxRdtase_dom"/>
</dbReference>
<evidence type="ECO:0000313" key="6">
    <source>
        <dbReference type="EMBL" id="UPL15773.1"/>
    </source>
</evidence>
<dbReference type="PANTHER" id="PTHR43827:SF3">
    <property type="entry name" value="NADP-DEPENDENT OXIDOREDUCTASE DOMAIN-CONTAINING PROTEIN"/>
    <property type="match status" value="1"/>
</dbReference>
<dbReference type="Gene3D" id="3.20.20.100">
    <property type="entry name" value="NADP-dependent oxidoreductase domain"/>
    <property type="match status" value="1"/>
</dbReference>
<feature type="domain" description="NADP-dependent oxidoreductase" evidence="5">
    <location>
        <begin position="45"/>
        <end position="286"/>
    </location>
</feature>
<dbReference type="InterPro" id="IPR036812">
    <property type="entry name" value="NAD(P)_OxRdtase_dom_sf"/>
</dbReference>
<organism evidence="6 7">
    <name type="scientific">Microbacterium galbinum</name>
    <dbReference type="NCBI Taxonomy" id="2851646"/>
    <lineage>
        <taxon>Bacteria</taxon>
        <taxon>Bacillati</taxon>
        <taxon>Actinomycetota</taxon>
        <taxon>Actinomycetes</taxon>
        <taxon>Micrococcales</taxon>
        <taxon>Microbacteriaceae</taxon>
        <taxon>Microbacterium</taxon>
    </lineage>
</organism>
<dbReference type="Pfam" id="PF00248">
    <property type="entry name" value="Aldo_ket_red"/>
    <property type="match status" value="1"/>
</dbReference>